<dbReference type="SUPFAM" id="SSF46785">
    <property type="entry name" value="Winged helix' DNA-binding domain"/>
    <property type="match status" value="1"/>
</dbReference>
<evidence type="ECO:0000259" key="5">
    <source>
        <dbReference type="PROSITE" id="PS50931"/>
    </source>
</evidence>
<dbReference type="PROSITE" id="PS50931">
    <property type="entry name" value="HTH_LYSR"/>
    <property type="match status" value="1"/>
</dbReference>
<dbReference type="AlphaFoldDB" id="A0A5N3R3E3"/>
<evidence type="ECO:0000256" key="4">
    <source>
        <dbReference type="ARBA" id="ARBA00023163"/>
    </source>
</evidence>
<organism evidence="6 7">
    <name type="scientific">Vibrio fortis</name>
    <dbReference type="NCBI Taxonomy" id="212667"/>
    <lineage>
        <taxon>Bacteria</taxon>
        <taxon>Pseudomonadati</taxon>
        <taxon>Pseudomonadota</taxon>
        <taxon>Gammaproteobacteria</taxon>
        <taxon>Vibrionales</taxon>
        <taxon>Vibrionaceae</taxon>
        <taxon>Vibrio</taxon>
    </lineage>
</organism>
<comment type="caution">
    <text evidence="6">The sequence shown here is derived from an EMBL/GenBank/DDBJ whole genome shotgun (WGS) entry which is preliminary data.</text>
</comment>
<evidence type="ECO:0000256" key="3">
    <source>
        <dbReference type="ARBA" id="ARBA00023125"/>
    </source>
</evidence>
<dbReference type="SUPFAM" id="SSF53850">
    <property type="entry name" value="Periplasmic binding protein-like II"/>
    <property type="match status" value="1"/>
</dbReference>
<accession>A0A5N3R3E3</accession>
<evidence type="ECO:0000313" key="7">
    <source>
        <dbReference type="Proteomes" id="UP000326789"/>
    </source>
</evidence>
<dbReference type="Gene3D" id="1.10.10.10">
    <property type="entry name" value="Winged helix-like DNA-binding domain superfamily/Winged helix DNA-binding domain"/>
    <property type="match status" value="1"/>
</dbReference>
<dbReference type="RefSeq" id="WP_150869803.1">
    <property type="nucleotide sequence ID" value="NZ_VWSE01000006.1"/>
</dbReference>
<dbReference type="GO" id="GO:0003700">
    <property type="term" value="F:DNA-binding transcription factor activity"/>
    <property type="evidence" value="ECO:0007669"/>
    <property type="project" value="InterPro"/>
</dbReference>
<dbReference type="InterPro" id="IPR050389">
    <property type="entry name" value="LysR-type_TF"/>
</dbReference>
<keyword evidence="2" id="KW-0805">Transcription regulation</keyword>
<dbReference type="Gene3D" id="3.40.190.10">
    <property type="entry name" value="Periplasmic binding protein-like II"/>
    <property type="match status" value="2"/>
</dbReference>
<dbReference type="InterPro" id="IPR005119">
    <property type="entry name" value="LysR_subst-bd"/>
</dbReference>
<evidence type="ECO:0000256" key="2">
    <source>
        <dbReference type="ARBA" id="ARBA00023015"/>
    </source>
</evidence>
<dbReference type="Pfam" id="PF00126">
    <property type="entry name" value="HTH_1"/>
    <property type="match status" value="1"/>
</dbReference>
<feature type="domain" description="HTH lysR-type" evidence="5">
    <location>
        <begin position="1"/>
        <end position="58"/>
    </location>
</feature>
<proteinExistence type="inferred from homology"/>
<protein>
    <submittedName>
        <fullName evidence="6">LysR family transcriptional regulator</fullName>
    </submittedName>
</protein>
<dbReference type="InterPro" id="IPR036388">
    <property type="entry name" value="WH-like_DNA-bd_sf"/>
</dbReference>
<dbReference type="EMBL" id="VWSE01000006">
    <property type="protein sequence ID" value="KAB0287985.1"/>
    <property type="molecule type" value="Genomic_DNA"/>
</dbReference>
<dbReference type="InterPro" id="IPR036390">
    <property type="entry name" value="WH_DNA-bd_sf"/>
</dbReference>
<dbReference type="Pfam" id="PF03466">
    <property type="entry name" value="LysR_substrate"/>
    <property type="match status" value="1"/>
</dbReference>
<sequence length="277" mass="31707">MDLNLIIPFLRVYELNSITQAADALGVTQPAMSASIKRLEQQLGKALFVRHGRRLEPTSDAHALAEHFKEIEHRLELALDKPREFTVYAPEHIVIHSPVIEGVKLIENPLSENMVLDHLRHDKIDMAIESRFKQEKEQAFIYEHIQDVGLVYVCRQDHPTIGDSVTLEEFYDLEHVTLTYTVREVSGIEKLAKMNLPRKIVKQVTSPSSMLLCVRNSDAICATNDNDPLIEQLGLKKIRVPFPIDPIQLDLVYHKKYANNQNHAAIRAQLHQYLNNV</sequence>
<dbReference type="PANTHER" id="PTHR30118">
    <property type="entry name" value="HTH-TYPE TRANSCRIPTIONAL REGULATOR LEUO-RELATED"/>
    <property type="match status" value="1"/>
</dbReference>
<dbReference type="Proteomes" id="UP000326789">
    <property type="component" value="Unassembled WGS sequence"/>
</dbReference>
<keyword evidence="3" id="KW-0238">DNA-binding</keyword>
<name>A0A5N3R3E3_9VIBR</name>
<keyword evidence="4" id="KW-0804">Transcription</keyword>
<dbReference type="PANTHER" id="PTHR30118:SF14">
    <property type="entry name" value="LYSR FAMILY TRANSCRIPTIONAL REGULATOR"/>
    <property type="match status" value="1"/>
</dbReference>
<gene>
    <name evidence="6" type="ORF">F2P58_10935</name>
</gene>
<reference evidence="6 7" key="1">
    <citation type="submission" date="2019-09" db="EMBL/GenBank/DDBJ databases">
        <title>Whole genome sequence of Vibrio fortis.</title>
        <authorList>
            <person name="Das S.K."/>
        </authorList>
    </citation>
    <scope>NUCLEOTIDE SEQUENCE [LARGE SCALE GENOMIC DNA]</scope>
    <source>
        <strain evidence="6 7">AN60</strain>
    </source>
</reference>
<comment type="similarity">
    <text evidence="1">Belongs to the LysR transcriptional regulatory family.</text>
</comment>
<dbReference type="PRINTS" id="PR00039">
    <property type="entry name" value="HTHLYSR"/>
</dbReference>
<evidence type="ECO:0000256" key="1">
    <source>
        <dbReference type="ARBA" id="ARBA00009437"/>
    </source>
</evidence>
<evidence type="ECO:0000313" key="6">
    <source>
        <dbReference type="EMBL" id="KAB0287985.1"/>
    </source>
</evidence>
<dbReference type="InterPro" id="IPR000847">
    <property type="entry name" value="LysR_HTH_N"/>
</dbReference>
<dbReference type="GO" id="GO:0003677">
    <property type="term" value="F:DNA binding"/>
    <property type="evidence" value="ECO:0007669"/>
    <property type="project" value="UniProtKB-KW"/>
</dbReference>